<dbReference type="Gene3D" id="3.10.450.10">
    <property type="match status" value="1"/>
</dbReference>
<dbReference type="PROSITE" id="PS51257">
    <property type="entry name" value="PROKAR_LIPOPROTEIN"/>
    <property type="match status" value="1"/>
</dbReference>
<name>A0A8R1DIN7_CAEJA</name>
<feature type="signal peptide" evidence="1">
    <location>
        <begin position="1"/>
        <end position="26"/>
    </location>
</feature>
<dbReference type="AlphaFoldDB" id="A0A8R1DIN7"/>
<reference evidence="3" key="1">
    <citation type="submission" date="2010-08" db="EMBL/GenBank/DDBJ databases">
        <authorList>
            <consortium name="Caenorhabditis japonica Sequencing Consortium"/>
            <person name="Wilson R.K."/>
        </authorList>
    </citation>
    <scope>NUCLEOTIDE SEQUENCE [LARGE SCALE GENOMIC DNA]</scope>
    <source>
        <strain evidence="3">DF5081</strain>
    </source>
</reference>
<accession>A0A8R1DIN7</accession>
<feature type="chain" id="PRO_5035781836" evidence="1">
    <location>
        <begin position="27"/>
        <end position="142"/>
    </location>
</feature>
<organism evidence="2 3">
    <name type="scientific">Caenorhabditis japonica</name>
    <dbReference type="NCBI Taxonomy" id="281687"/>
    <lineage>
        <taxon>Eukaryota</taxon>
        <taxon>Metazoa</taxon>
        <taxon>Ecdysozoa</taxon>
        <taxon>Nematoda</taxon>
        <taxon>Chromadorea</taxon>
        <taxon>Rhabditida</taxon>
        <taxon>Rhabditina</taxon>
        <taxon>Rhabditomorpha</taxon>
        <taxon>Rhabditoidea</taxon>
        <taxon>Rhabditidae</taxon>
        <taxon>Peloderinae</taxon>
        <taxon>Caenorhabditis</taxon>
    </lineage>
</organism>
<reference evidence="2" key="2">
    <citation type="submission" date="2022-06" db="UniProtKB">
        <authorList>
            <consortium name="EnsemblMetazoa"/>
        </authorList>
    </citation>
    <scope>IDENTIFICATION</scope>
    <source>
        <strain evidence="2">DF5081</strain>
    </source>
</reference>
<protein>
    <submittedName>
        <fullName evidence="2">Cystatin</fullName>
    </submittedName>
</protein>
<keyword evidence="3" id="KW-1185">Reference proteome</keyword>
<evidence type="ECO:0000256" key="1">
    <source>
        <dbReference type="SAM" id="SignalP"/>
    </source>
</evidence>
<proteinExistence type="predicted"/>
<dbReference type="InterPro" id="IPR046350">
    <property type="entry name" value="Cystatin_sf"/>
</dbReference>
<dbReference type="SUPFAM" id="SSF54403">
    <property type="entry name" value="Cystatin/monellin"/>
    <property type="match status" value="1"/>
</dbReference>
<dbReference type="EnsemblMetazoa" id="CJA03861.1">
    <property type="protein sequence ID" value="CJA03861.1"/>
    <property type="gene ID" value="WBGene00123065"/>
</dbReference>
<evidence type="ECO:0000313" key="3">
    <source>
        <dbReference type="Proteomes" id="UP000005237"/>
    </source>
</evidence>
<dbReference type="Proteomes" id="UP000005237">
    <property type="component" value="Unassembled WGS sequence"/>
</dbReference>
<dbReference type="OMA" id="AWKITSA"/>
<evidence type="ECO:0000313" key="2">
    <source>
        <dbReference type="EnsemblMetazoa" id="CJA03861.1"/>
    </source>
</evidence>
<sequence>MTPSRPTLNYFFFITVFACFSARSFAEPTTFQLSFRGQAWQAVPEVNNVNPKEKNYFVPIKVIQTEVRLIDTDTNMVLEVLFGESNCTKTEHKAWKITSAECPLRKNGKRALYNLEIWKSSGDINVTKVRDVKPHEKIVINS</sequence>
<keyword evidence="1" id="KW-0732">Signal</keyword>